<evidence type="ECO:0000313" key="3">
    <source>
        <dbReference type="Proteomes" id="UP001153076"/>
    </source>
</evidence>
<dbReference type="EMBL" id="JAKOGI010000002">
    <property type="protein sequence ID" value="KAJ8453088.1"/>
    <property type="molecule type" value="Genomic_DNA"/>
</dbReference>
<dbReference type="AlphaFoldDB" id="A0A9Q1QRU6"/>
<proteinExistence type="predicted"/>
<dbReference type="Proteomes" id="UP001153076">
    <property type="component" value="Unassembled WGS sequence"/>
</dbReference>
<protein>
    <submittedName>
        <fullName evidence="2">Uncharacterized protein</fullName>
    </submittedName>
</protein>
<gene>
    <name evidence="2" type="ORF">Cgig2_014851</name>
</gene>
<feature type="compositionally biased region" description="Polar residues" evidence="1">
    <location>
        <begin position="53"/>
        <end position="64"/>
    </location>
</feature>
<organism evidence="2 3">
    <name type="scientific">Carnegiea gigantea</name>
    <dbReference type="NCBI Taxonomy" id="171969"/>
    <lineage>
        <taxon>Eukaryota</taxon>
        <taxon>Viridiplantae</taxon>
        <taxon>Streptophyta</taxon>
        <taxon>Embryophyta</taxon>
        <taxon>Tracheophyta</taxon>
        <taxon>Spermatophyta</taxon>
        <taxon>Magnoliopsida</taxon>
        <taxon>eudicotyledons</taxon>
        <taxon>Gunneridae</taxon>
        <taxon>Pentapetalae</taxon>
        <taxon>Caryophyllales</taxon>
        <taxon>Cactineae</taxon>
        <taxon>Cactaceae</taxon>
        <taxon>Cactoideae</taxon>
        <taxon>Echinocereeae</taxon>
        <taxon>Carnegiea</taxon>
    </lineage>
</organism>
<feature type="compositionally biased region" description="Low complexity" evidence="1">
    <location>
        <begin position="70"/>
        <end position="81"/>
    </location>
</feature>
<evidence type="ECO:0000313" key="2">
    <source>
        <dbReference type="EMBL" id="KAJ8453088.1"/>
    </source>
</evidence>
<name>A0A9Q1QRU6_9CARY</name>
<comment type="caution">
    <text evidence="2">The sequence shown here is derived from an EMBL/GenBank/DDBJ whole genome shotgun (WGS) entry which is preliminary data.</text>
</comment>
<accession>A0A9Q1QRU6</accession>
<sequence>MEDSCTPGGVVVIGMEDSCVSSTSPSTTTKVLIAVLEKEKQSMKKLKKSSQLISFNPASPSSPQWVLRMSTTPSSHSQPHSIESDSSDQAQNANLLNYAQLPHDGLTSGPQLPTNLDGSSSYSAGCKDKTPIVTFSWVVKLELGSISGHSLSRTRAEYHIHTPEGHRESTHKVQIGLPDFMSSKMDAYGLIWQVYSRL</sequence>
<evidence type="ECO:0000256" key="1">
    <source>
        <dbReference type="SAM" id="MobiDB-lite"/>
    </source>
</evidence>
<reference evidence="2" key="1">
    <citation type="submission" date="2022-04" db="EMBL/GenBank/DDBJ databases">
        <title>Carnegiea gigantea Genome sequencing and assembly v2.</title>
        <authorList>
            <person name="Copetti D."/>
            <person name="Sanderson M.J."/>
            <person name="Burquez A."/>
            <person name="Wojciechowski M.F."/>
        </authorList>
    </citation>
    <scope>NUCLEOTIDE SEQUENCE</scope>
    <source>
        <strain evidence="2">SGP5-SGP5p</strain>
        <tissue evidence="2">Aerial part</tissue>
    </source>
</reference>
<keyword evidence="3" id="KW-1185">Reference proteome</keyword>
<feature type="region of interest" description="Disordered" evidence="1">
    <location>
        <begin position="47"/>
        <end position="89"/>
    </location>
</feature>